<dbReference type="AlphaFoldDB" id="A0AB35YQD7"/>
<evidence type="ECO:0008006" key="6">
    <source>
        <dbReference type="Google" id="ProtNLM"/>
    </source>
</evidence>
<reference evidence="2 5" key="1">
    <citation type="submission" date="2024-01" db="EMBL/GenBank/DDBJ databases">
        <title>Aequorivita flavus sp. nov., isolated from deep-sea sediment.</title>
        <authorList>
            <person name="Chen X."/>
        </authorList>
    </citation>
    <scope>NUCLEOTIDE SEQUENCE</scope>
    <source>
        <strain evidence="2">MCCC 1A16923</strain>
        <strain evidence="3 5">MCCC 1A16935</strain>
    </source>
</reference>
<dbReference type="Proteomes" id="UP001388259">
    <property type="component" value="Unassembled WGS sequence"/>
</dbReference>
<keyword evidence="1" id="KW-0732">Signal</keyword>
<proteinExistence type="predicted"/>
<evidence type="ECO:0000313" key="2">
    <source>
        <dbReference type="EMBL" id="MEM0518025.1"/>
    </source>
</evidence>
<evidence type="ECO:0000256" key="1">
    <source>
        <dbReference type="SAM" id="SignalP"/>
    </source>
</evidence>
<keyword evidence="5" id="KW-1185">Reference proteome</keyword>
<dbReference type="SUPFAM" id="SSF69360">
    <property type="entry name" value="Cell wall binding repeat"/>
    <property type="match status" value="1"/>
</dbReference>
<dbReference type="RefSeq" id="WP_342687071.1">
    <property type="nucleotide sequence ID" value="NZ_JAZBJM010000003.1"/>
</dbReference>
<dbReference type="EMBL" id="JBANCF010000003">
    <property type="protein sequence ID" value="MEM0573043.1"/>
    <property type="molecule type" value="Genomic_DNA"/>
</dbReference>
<accession>A0AB35YQD7</accession>
<feature type="signal peptide" evidence="1">
    <location>
        <begin position="1"/>
        <end position="21"/>
    </location>
</feature>
<sequence length="292" mass="33004">MKPFLPHFVWLFLLFAGTLQAQQQYTVDGQTYTLNTEVDGELTLLWNTIDGKYRYFSKKGAQIEELKNTKQNGTYLEEYKVVLKQQTKDAAVSTEKVNLTLPSLHTFFAKYNKLKNPNFYEDSATIALQFRLGAFAGISNSIYTSNPTNAFQPVAGIDFELIDAVKLKRHAMVLQFKQTFESDEHKYSASQLSLNYRFKFVKTTKFDAFINAKFAAFTYSSREYTVIPFGGPAQVYTESGGDFNTPLTFGIGADVKVGKGFITFNYSDIVGLNVDSNSEFPIDLTLGYKFVL</sequence>
<dbReference type="EMBL" id="JAZBJM010000003">
    <property type="protein sequence ID" value="MEM0518025.1"/>
    <property type="molecule type" value="Genomic_DNA"/>
</dbReference>
<feature type="chain" id="PRO_5044243470" description="Outer membrane protein beta-barrel domain-containing protein" evidence="1">
    <location>
        <begin position="22"/>
        <end position="292"/>
    </location>
</feature>
<evidence type="ECO:0000313" key="4">
    <source>
        <dbReference type="Proteomes" id="UP001388259"/>
    </source>
</evidence>
<name>A0AB35YQD7_9FLAO</name>
<comment type="caution">
    <text evidence="2">The sequence shown here is derived from an EMBL/GenBank/DDBJ whole genome shotgun (WGS) entry which is preliminary data.</text>
</comment>
<organism evidence="2 4">
    <name type="scientific">Aequorivita flava</name>
    <dbReference type="NCBI Taxonomy" id="3114371"/>
    <lineage>
        <taxon>Bacteria</taxon>
        <taxon>Pseudomonadati</taxon>
        <taxon>Bacteroidota</taxon>
        <taxon>Flavobacteriia</taxon>
        <taxon>Flavobacteriales</taxon>
        <taxon>Flavobacteriaceae</taxon>
        <taxon>Aequorivita</taxon>
    </lineage>
</organism>
<evidence type="ECO:0000313" key="5">
    <source>
        <dbReference type="Proteomes" id="UP001390963"/>
    </source>
</evidence>
<protein>
    <recommendedName>
        <fullName evidence="6">Outer membrane protein beta-barrel domain-containing protein</fullName>
    </recommendedName>
</protein>
<gene>
    <name evidence="3" type="ORF">VZD24_05920</name>
    <name evidence="2" type="ORF">VZD85_06650</name>
</gene>
<evidence type="ECO:0000313" key="3">
    <source>
        <dbReference type="EMBL" id="MEM0573043.1"/>
    </source>
</evidence>
<dbReference type="Gene3D" id="2.10.270.10">
    <property type="entry name" value="Cholin Binding"/>
    <property type="match status" value="1"/>
</dbReference>
<dbReference type="Proteomes" id="UP001390963">
    <property type="component" value="Unassembled WGS sequence"/>
</dbReference>